<dbReference type="Pfam" id="PF00293">
    <property type="entry name" value="NUDIX"/>
    <property type="match status" value="1"/>
</dbReference>
<evidence type="ECO:0000313" key="3">
    <source>
        <dbReference type="EMBL" id="KAK9806355.1"/>
    </source>
</evidence>
<dbReference type="InterPro" id="IPR051325">
    <property type="entry name" value="Nudix_hydrolase_domain"/>
</dbReference>
<dbReference type="SUPFAM" id="SSF55811">
    <property type="entry name" value="Nudix"/>
    <property type="match status" value="1"/>
</dbReference>
<keyword evidence="4" id="KW-1185">Reference proteome</keyword>
<dbReference type="AlphaFoldDB" id="A0AAW1P9D6"/>
<dbReference type="InterPro" id="IPR015797">
    <property type="entry name" value="NUDIX_hydrolase-like_dom_sf"/>
</dbReference>
<dbReference type="EMBL" id="JALJOR010000014">
    <property type="protein sequence ID" value="KAK9806355.1"/>
    <property type="molecule type" value="Genomic_DNA"/>
</dbReference>
<dbReference type="PANTHER" id="PTHR21340:SF0">
    <property type="entry name" value="BIS(5'-NUCLEOSYL)-TETRAPHOSPHATASE [ASYMMETRICAL]"/>
    <property type="match status" value="1"/>
</dbReference>
<proteinExistence type="predicted"/>
<comment type="caution">
    <text evidence="3">The sequence shown here is derived from an EMBL/GenBank/DDBJ whole genome shotgun (WGS) entry which is preliminary data.</text>
</comment>
<dbReference type="Proteomes" id="UP001489004">
    <property type="component" value="Unassembled WGS sequence"/>
</dbReference>
<gene>
    <name evidence="3" type="ORF">WJX72_011238</name>
</gene>
<dbReference type="GO" id="GO:0006167">
    <property type="term" value="P:AMP biosynthetic process"/>
    <property type="evidence" value="ECO:0007669"/>
    <property type="project" value="TreeGrafter"/>
</dbReference>
<sequence>MIELSAYGGAYPEPAAFSRSAAAVIHRESREGVQVLLVQDNRNGWSLPAGGAKPQETSLAAAVRETLEETGVAADPATAQWLGYSEMAGPLGEQNSLVTYAMRAVSGEAALVPQAAEVRAAQWFSIRDAVAASEITNVKQALEAFEAGRGRPVQAAASKPDRVRIAA</sequence>
<reference evidence="3 4" key="1">
    <citation type="journal article" date="2024" name="Nat. Commun.">
        <title>Phylogenomics reveals the evolutionary origins of lichenization in chlorophyte algae.</title>
        <authorList>
            <person name="Puginier C."/>
            <person name="Libourel C."/>
            <person name="Otte J."/>
            <person name="Skaloud P."/>
            <person name="Haon M."/>
            <person name="Grisel S."/>
            <person name="Petersen M."/>
            <person name="Berrin J.G."/>
            <person name="Delaux P.M."/>
            <person name="Dal Grande F."/>
            <person name="Keller J."/>
        </authorList>
    </citation>
    <scope>NUCLEOTIDE SEQUENCE [LARGE SCALE GENOMIC DNA]</scope>
    <source>
        <strain evidence="3 4">SAG 2043</strain>
    </source>
</reference>
<dbReference type="GO" id="GO:0006754">
    <property type="term" value="P:ATP biosynthetic process"/>
    <property type="evidence" value="ECO:0007669"/>
    <property type="project" value="TreeGrafter"/>
</dbReference>
<dbReference type="PROSITE" id="PS51462">
    <property type="entry name" value="NUDIX"/>
    <property type="match status" value="1"/>
</dbReference>
<organism evidence="3 4">
    <name type="scientific">[Myrmecia] bisecta</name>
    <dbReference type="NCBI Taxonomy" id="41462"/>
    <lineage>
        <taxon>Eukaryota</taxon>
        <taxon>Viridiplantae</taxon>
        <taxon>Chlorophyta</taxon>
        <taxon>core chlorophytes</taxon>
        <taxon>Trebouxiophyceae</taxon>
        <taxon>Trebouxiales</taxon>
        <taxon>Trebouxiaceae</taxon>
        <taxon>Myrmecia</taxon>
    </lineage>
</organism>
<keyword evidence="1" id="KW-0378">Hydrolase</keyword>
<dbReference type="Gene3D" id="3.90.79.10">
    <property type="entry name" value="Nucleoside Triphosphate Pyrophosphohydrolase"/>
    <property type="match status" value="1"/>
</dbReference>
<dbReference type="GO" id="GO:0004081">
    <property type="term" value="F:bis(5'-nucleosyl)-tetraphosphatase (asymmetrical) activity"/>
    <property type="evidence" value="ECO:0007669"/>
    <property type="project" value="TreeGrafter"/>
</dbReference>
<accession>A0AAW1P9D6</accession>
<protein>
    <recommendedName>
        <fullName evidence="2">Nudix hydrolase domain-containing protein</fullName>
    </recommendedName>
</protein>
<dbReference type="PANTHER" id="PTHR21340">
    <property type="entry name" value="DIADENOSINE 5,5-P1,P4-TETRAPHOSPHATE PYROPHOSPHOHYDROLASE MUTT"/>
    <property type="match status" value="1"/>
</dbReference>
<dbReference type="PROSITE" id="PS00893">
    <property type="entry name" value="NUDIX_BOX"/>
    <property type="match status" value="1"/>
</dbReference>
<name>A0AAW1P9D6_9CHLO</name>
<evidence type="ECO:0000259" key="2">
    <source>
        <dbReference type="PROSITE" id="PS51462"/>
    </source>
</evidence>
<dbReference type="InterPro" id="IPR020084">
    <property type="entry name" value="NUDIX_hydrolase_CS"/>
</dbReference>
<evidence type="ECO:0000313" key="4">
    <source>
        <dbReference type="Proteomes" id="UP001489004"/>
    </source>
</evidence>
<dbReference type="InterPro" id="IPR000086">
    <property type="entry name" value="NUDIX_hydrolase_dom"/>
</dbReference>
<feature type="domain" description="Nudix hydrolase" evidence="2">
    <location>
        <begin position="16"/>
        <end position="146"/>
    </location>
</feature>
<evidence type="ECO:0000256" key="1">
    <source>
        <dbReference type="ARBA" id="ARBA00022801"/>
    </source>
</evidence>